<comment type="caution">
    <text evidence="3">The sequence shown here is derived from an EMBL/GenBank/DDBJ whole genome shotgun (WGS) entry which is preliminary data.</text>
</comment>
<dbReference type="InterPro" id="IPR002934">
    <property type="entry name" value="Polymerase_NTP_transf_dom"/>
</dbReference>
<organism evidence="3 4">
    <name type="scientific">Candidatus Berkelbacteria bacterium RIFCSPHIGHO2_12_FULL_36_9</name>
    <dbReference type="NCBI Taxonomy" id="1797469"/>
    <lineage>
        <taxon>Bacteria</taxon>
        <taxon>Candidatus Berkelbacteria</taxon>
    </lineage>
</organism>
<dbReference type="STRING" id="1797469.A3F08_03180"/>
<dbReference type="SUPFAM" id="SSF81301">
    <property type="entry name" value="Nucleotidyltransferase"/>
    <property type="match status" value="1"/>
</dbReference>
<feature type="transmembrane region" description="Helical" evidence="1">
    <location>
        <begin position="112"/>
        <end position="129"/>
    </location>
</feature>
<reference evidence="3 4" key="1">
    <citation type="journal article" date="2016" name="Nat. Commun.">
        <title>Thousands of microbial genomes shed light on interconnected biogeochemical processes in an aquifer system.</title>
        <authorList>
            <person name="Anantharaman K."/>
            <person name="Brown C.T."/>
            <person name="Hug L.A."/>
            <person name="Sharon I."/>
            <person name="Castelle C.J."/>
            <person name="Probst A.J."/>
            <person name="Thomas B.C."/>
            <person name="Singh A."/>
            <person name="Wilkins M.J."/>
            <person name="Karaoz U."/>
            <person name="Brodie E.L."/>
            <person name="Williams K.H."/>
            <person name="Hubbard S.S."/>
            <person name="Banfield J.F."/>
        </authorList>
    </citation>
    <scope>NUCLEOTIDE SEQUENCE [LARGE SCALE GENOMIC DNA]</scope>
</reference>
<feature type="transmembrane region" description="Helical" evidence="1">
    <location>
        <begin position="72"/>
        <end position="92"/>
    </location>
</feature>
<protein>
    <recommendedName>
        <fullName evidence="2">Polymerase nucleotidyl transferase domain-containing protein</fullName>
    </recommendedName>
</protein>
<sequence>MLAPKYCIVRHEFIFANYANSRYWCKKIRAWLYIIFLPTYHIPCQLAIKKDIIKGHMIDLVQKRQHRAEKTAWLLQLVPFIKFIGLTGSLAYDMAKESSDIDIFIISQDKRIWTSRFFVFLLLSMAGILRKDESSKLRAGKICPNRFVTEKYLIINPQNRYHAQDYSQMKPLYDCNGMYQRFLEANKWMQKFGYTPPKRAIALVQSGGILSRIRDIVEWVLSGPLGDSFEDWSRSYQVKTIKKIPQFNKFDSGIYVDDNEIRIHTHPR</sequence>
<dbReference type="Gene3D" id="3.30.460.10">
    <property type="entry name" value="Beta Polymerase, domain 2"/>
    <property type="match status" value="1"/>
</dbReference>
<keyword evidence="1" id="KW-0812">Transmembrane</keyword>
<evidence type="ECO:0000259" key="2">
    <source>
        <dbReference type="Pfam" id="PF01909"/>
    </source>
</evidence>
<dbReference type="EMBL" id="MEZV01000004">
    <property type="protein sequence ID" value="OGD67884.1"/>
    <property type="molecule type" value="Genomic_DNA"/>
</dbReference>
<dbReference type="CDD" id="cd05403">
    <property type="entry name" value="NT_KNTase_like"/>
    <property type="match status" value="1"/>
</dbReference>
<proteinExistence type="predicted"/>
<feature type="domain" description="Polymerase nucleotidyl transferase" evidence="2">
    <location>
        <begin position="76"/>
        <end position="111"/>
    </location>
</feature>
<keyword evidence="1" id="KW-0472">Membrane</keyword>
<dbReference type="InterPro" id="IPR043519">
    <property type="entry name" value="NT_sf"/>
</dbReference>
<name>A0A1F5EKX8_9BACT</name>
<accession>A0A1F5EKX8</accession>
<dbReference type="AlphaFoldDB" id="A0A1F5EKX8"/>
<dbReference type="Pfam" id="PF01909">
    <property type="entry name" value="NTP_transf_2"/>
    <property type="match status" value="1"/>
</dbReference>
<keyword evidence="1" id="KW-1133">Transmembrane helix</keyword>
<dbReference type="Proteomes" id="UP000176451">
    <property type="component" value="Unassembled WGS sequence"/>
</dbReference>
<gene>
    <name evidence="3" type="ORF">A3F08_03180</name>
</gene>
<dbReference type="GO" id="GO:0016779">
    <property type="term" value="F:nucleotidyltransferase activity"/>
    <property type="evidence" value="ECO:0007669"/>
    <property type="project" value="InterPro"/>
</dbReference>
<evidence type="ECO:0000313" key="3">
    <source>
        <dbReference type="EMBL" id="OGD67884.1"/>
    </source>
</evidence>
<evidence type="ECO:0000313" key="4">
    <source>
        <dbReference type="Proteomes" id="UP000176451"/>
    </source>
</evidence>
<evidence type="ECO:0000256" key="1">
    <source>
        <dbReference type="SAM" id="Phobius"/>
    </source>
</evidence>